<proteinExistence type="predicted"/>
<accession>A0ACD5UW74</accession>
<name>A0ACD5UW74_AVESA</name>
<evidence type="ECO:0000313" key="2">
    <source>
        <dbReference type="Proteomes" id="UP001732700"/>
    </source>
</evidence>
<reference evidence="1" key="2">
    <citation type="submission" date="2025-09" db="UniProtKB">
        <authorList>
            <consortium name="EnsemblPlants"/>
        </authorList>
    </citation>
    <scope>IDENTIFICATION</scope>
</reference>
<reference evidence="1" key="1">
    <citation type="submission" date="2021-05" db="EMBL/GenBank/DDBJ databases">
        <authorList>
            <person name="Scholz U."/>
            <person name="Mascher M."/>
            <person name="Fiebig A."/>
        </authorList>
    </citation>
    <scope>NUCLEOTIDE SEQUENCE [LARGE SCALE GENOMIC DNA]</scope>
</reference>
<evidence type="ECO:0000313" key="1">
    <source>
        <dbReference type="EnsemblPlants" id="AVESA.00010b.r2.2CG0325390.2.CDS"/>
    </source>
</evidence>
<keyword evidence="2" id="KW-1185">Reference proteome</keyword>
<organism evidence="1 2">
    <name type="scientific">Avena sativa</name>
    <name type="common">Oat</name>
    <dbReference type="NCBI Taxonomy" id="4498"/>
    <lineage>
        <taxon>Eukaryota</taxon>
        <taxon>Viridiplantae</taxon>
        <taxon>Streptophyta</taxon>
        <taxon>Embryophyta</taxon>
        <taxon>Tracheophyta</taxon>
        <taxon>Spermatophyta</taxon>
        <taxon>Magnoliopsida</taxon>
        <taxon>Liliopsida</taxon>
        <taxon>Poales</taxon>
        <taxon>Poaceae</taxon>
        <taxon>BOP clade</taxon>
        <taxon>Pooideae</taxon>
        <taxon>Poodae</taxon>
        <taxon>Poeae</taxon>
        <taxon>Poeae Chloroplast Group 1 (Aveneae type)</taxon>
        <taxon>Aveninae</taxon>
        <taxon>Avena</taxon>
    </lineage>
</organism>
<dbReference type="Proteomes" id="UP001732700">
    <property type="component" value="Chromosome 2C"/>
</dbReference>
<protein>
    <submittedName>
        <fullName evidence="1">Uncharacterized protein</fullName>
    </submittedName>
</protein>
<sequence length="253" mass="29424">MRPVFVGNLDYDTRHSELDRLFYRYGRIDRIDMKSGFAFVYFEDERDGDDAIRALDGYPFGPGRRRLSVEWSRGDRGTRRDDHDGYSKPPVNTKPTKTLFVINFDPINTRVTDLERHFGPFGKISNVRIRKNFAFVQFETQEEATKALDATHLTKLLDRVISVEYAFRDDSEPGDRYDKPGRGGGYGRQDDSSYRRSVSPVYRRSRPSPDYGCPVSPAYGSYDRSRSPVRDRYRSRSPVQRSRSPVTNRRAYD</sequence>
<dbReference type="EnsemblPlants" id="AVESA.00010b.r2.2CG0325390.2">
    <property type="protein sequence ID" value="AVESA.00010b.r2.2CG0325390.2.CDS"/>
    <property type="gene ID" value="AVESA.00010b.r2.2CG0325390"/>
</dbReference>